<protein>
    <submittedName>
        <fullName evidence="1">Uncharacterized protein</fullName>
    </submittedName>
</protein>
<gene>
    <name evidence="1" type="ORF">L6164_008587</name>
</gene>
<sequence>MGGTYCLPMNTLHFLQEHTLFVKLSKCSFIQPNNDYLGHVISVMVVEVDLSKVKDMKKWPIPCCIRDVRGFLGLSGYYRRFVCNYGKIAQALIELLKKESIFQLYAEAQQSFDRVKQALNVAPLLALPF</sequence>
<name>A0ACB9PGY1_BAUVA</name>
<comment type="caution">
    <text evidence="1">The sequence shown here is derived from an EMBL/GenBank/DDBJ whole genome shotgun (WGS) entry which is preliminary data.</text>
</comment>
<organism evidence="1 2">
    <name type="scientific">Bauhinia variegata</name>
    <name type="common">Purple orchid tree</name>
    <name type="synonym">Phanera variegata</name>
    <dbReference type="NCBI Taxonomy" id="167791"/>
    <lineage>
        <taxon>Eukaryota</taxon>
        <taxon>Viridiplantae</taxon>
        <taxon>Streptophyta</taxon>
        <taxon>Embryophyta</taxon>
        <taxon>Tracheophyta</taxon>
        <taxon>Spermatophyta</taxon>
        <taxon>Magnoliopsida</taxon>
        <taxon>eudicotyledons</taxon>
        <taxon>Gunneridae</taxon>
        <taxon>Pentapetalae</taxon>
        <taxon>rosids</taxon>
        <taxon>fabids</taxon>
        <taxon>Fabales</taxon>
        <taxon>Fabaceae</taxon>
        <taxon>Cercidoideae</taxon>
        <taxon>Cercideae</taxon>
        <taxon>Bauhiniinae</taxon>
        <taxon>Bauhinia</taxon>
    </lineage>
</organism>
<evidence type="ECO:0000313" key="2">
    <source>
        <dbReference type="Proteomes" id="UP000828941"/>
    </source>
</evidence>
<dbReference type="EMBL" id="CM039429">
    <property type="protein sequence ID" value="KAI4347805.1"/>
    <property type="molecule type" value="Genomic_DNA"/>
</dbReference>
<accession>A0ACB9PGY1</accession>
<evidence type="ECO:0000313" key="1">
    <source>
        <dbReference type="EMBL" id="KAI4347805.1"/>
    </source>
</evidence>
<keyword evidence="2" id="KW-1185">Reference proteome</keyword>
<proteinExistence type="predicted"/>
<reference evidence="1 2" key="1">
    <citation type="journal article" date="2022" name="DNA Res.">
        <title>Chromosomal-level genome assembly of the orchid tree Bauhinia variegata (Leguminosae; Cercidoideae) supports the allotetraploid origin hypothesis of Bauhinia.</title>
        <authorList>
            <person name="Zhong Y."/>
            <person name="Chen Y."/>
            <person name="Zheng D."/>
            <person name="Pang J."/>
            <person name="Liu Y."/>
            <person name="Luo S."/>
            <person name="Meng S."/>
            <person name="Qian L."/>
            <person name="Wei D."/>
            <person name="Dai S."/>
            <person name="Zhou R."/>
        </authorList>
    </citation>
    <scope>NUCLEOTIDE SEQUENCE [LARGE SCALE GENOMIC DNA]</scope>
    <source>
        <strain evidence="1">BV-YZ2020</strain>
    </source>
</reference>
<dbReference type="Proteomes" id="UP000828941">
    <property type="component" value="Chromosome 4"/>
</dbReference>